<dbReference type="GeneID" id="30583099"/>
<reference evidence="3 7" key="3">
    <citation type="submission" date="2018-10" db="EMBL/GenBank/DDBJ databases">
        <title>Cultivation of a novel Methanohalophilus strain from Kebrit Deep of the Red Sea and a genomic comparison of members of the genus Methanohalophilus.</title>
        <authorList>
            <person name="Guan Y."/>
            <person name="Ngugi D.K."/>
            <person name="Stingl U."/>
        </authorList>
    </citation>
    <scope>NUCLEOTIDE SEQUENCE [LARGE SCALE GENOMIC DNA]</scope>
    <source>
        <strain evidence="3 7">DSM 3094</strain>
    </source>
</reference>
<dbReference type="GO" id="GO:0016747">
    <property type="term" value="F:acyltransferase activity, transferring groups other than amino-acyl groups"/>
    <property type="evidence" value="ECO:0007669"/>
    <property type="project" value="InterPro"/>
</dbReference>
<dbReference type="InterPro" id="IPR000182">
    <property type="entry name" value="GNAT_dom"/>
</dbReference>
<keyword evidence="3" id="KW-0808">Transferase</keyword>
<dbReference type="OrthoDB" id="194677at2157"/>
<dbReference type="Pfam" id="PF13508">
    <property type="entry name" value="Acetyltransf_7"/>
    <property type="match status" value="1"/>
</dbReference>
<accession>A0A1L3Q290</accession>
<dbReference type="EMBL" id="FNMU01000004">
    <property type="protein sequence ID" value="SDW67068.1"/>
    <property type="molecule type" value="Genomic_DNA"/>
</dbReference>
<evidence type="ECO:0000313" key="6">
    <source>
        <dbReference type="Proteomes" id="UP000198669"/>
    </source>
</evidence>
<reference evidence="2 5" key="1">
    <citation type="submission" date="2016-10" db="EMBL/GenBank/DDBJ databases">
        <title>Methanohalophilus halophilus.</title>
        <authorList>
            <person name="L'haridon S."/>
        </authorList>
    </citation>
    <scope>NUCLEOTIDE SEQUENCE [LARGE SCALE GENOMIC DNA]</scope>
    <source>
        <strain evidence="2 5">Z-7982</strain>
    </source>
</reference>
<dbReference type="Gene3D" id="3.40.630.30">
    <property type="match status" value="1"/>
</dbReference>
<evidence type="ECO:0000313" key="4">
    <source>
        <dbReference type="EMBL" id="SDW67068.1"/>
    </source>
</evidence>
<sequence length="142" mass="15936">MHLTQDITICQAAPDDRATIDSLLSTYFLDGEDLDTGDFLLARVDDKIVGTVAFVRDNIEELHSVAVHPSFRKKGIGALLVSSALDLSLSSAVYARTTATSFFRKSGFIEVILPSREELWDDCAYCEYLENCSQHVMVWRRE</sequence>
<dbReference type="EMBL" id="RJJG01000008">
    <property type="protein sequence ID" value="RNI07462.1"/>
    <property type="molecule type" value="Genomic_DNA"/>
</dbReference>
<feature type="domain" description="N-acetyltransferase" evidence="1">
    <location>
        <begin position="7"/>
        <end position="130"/>
    </location>
</feature>
<dbReference type="Proteomes" id="UP000198669">
    <property type="component" value="Unassembled WGS sequence"/>
</dbReference>
<evidence type="ECO:0000313" key="7">
    <source>
        <dbReference type="Proteomes" id="UP000267921"/>
    </source>
</evidence>
<dbReference type="PROSITE" id="PS51186">
    <property type="entry name" value="GNAT"/>
    <property type="match status" value="1"/>
</dbReference>
<dbReference type="CDD" id="cd04301">
    <property type="entry name" value="NAT_SF"/>
    <property type="match status" value="1"/>
</dbReference>
<dbReference type="AlphaFoldDB" id="A0A1L3Q290"/>
<dbReference type="STRING" id="2177.BHR79_05005"/>
<dbReference type="SUPFAM" id="SSF55729">
    <property type="entry name" value="Acyl-CoA N-acyltransferases (Nat)"/>
    <property type="match status" value="1"/>
</dbReference>
<dbReference type="Proteomes" id="UP000267921">
    <property type="component" value="Unassembled WGS sequence"/>
</dbReference>
<protein>
    <submittedName>
        <fullName evidence="4">Amino-acid N-acetyltransferase</fullName>
    </submittedName>
    <submittedName>
        <fullName evidence="3">GNAT family N-acetyltransferase</fullName>
    </submittedName>
</protein>
<proteinExistence type="predicted"/>
<reference evidence="4 6" key="2">
    <citation type="submission" date="2016-10" db="EMBL/GenBank/DDBJ databases">
        <authorList>
            <person name="de Groot N.N."/>
        </authorList>
    </citation>
    <scope>NUCLEOTIDE SEQUENCE [LARGE SCALE GENOMIC DNA]</scope>
    <source>
        <strain evidence="4 6">Z-7982</strain>
    </source>
</reference>
<dbReference type="RefSeq" id="WP_072561352.1">
    <property type="nucleotide sequence ID" value="NZ_CP017921.1"/>
</dbReference>
<keyword evidence="5" id="KW-1185">Reference proteome</keyword>
<name>A0A1L3Q290_9EURY</name>
<organism evidence="2 5">
    <name type="scientific">Methanohalophilus halophilus</name>
    <dbReference type="NCBI Taxonomy" id="2177"/>
    <lineage>
        <taxon>Archaea</taxon>
        <taxon>Methanobacteriati</taxon>
        <taxon>Methanobacteriota</taxon>
        <taxon>Stenosarchaea group</taxon>
        <taxon>Methanomicrobia</taxon>
        <taxon>Methanosarcinales</taxon>
        <taxon>Methanosarcinaceae</taxon>
        <taxon>Methanohalophilus</taxon>
    </lineage>
</organism>
<dbReference type="KEGG" id="mhaz:BHR79_05005"/>
<evidence type="ECO:0000313" key="2">
    <source>
        <dbReference type="EMBL" id="APH38911.1"/>
    </source>
</evidence>
<evidence type="ECO:0000259" key="1">
    <source>
        <dbReference type="PROSITE" id="PS51186"/>
    </source>
</evidence>
<evidence type="ECO:0000313" key="5">
    <source>
        <dbReference type="Proteomes" id="UP000186879"/>
    </source>
</evidence>
<evidence type="ECO:0000313" key="3">
    <source>
        <dbReference type="EMBL" id="RNI07462.1"/>
    </source>
</evidence>
<dbReference type="Proteomes" id="UP000186879">
    <property type="component" value="Chromosome"/>
</dbReference>
<gene>
    <name evidence="2" type="ORF">BHR79_05005</name>
    <name evidence="3" type="ORF">EFE40_09720</name>
    <name evidence="4" type="ORF">SAMN04515625_1371</name>
</gene>
<dbReference type="InterPro" id="IPR016181">
    <property type="entry name" value="Acyl_CoA_acyltransferase"/>
</dbReference>
<dbReference type="EMBL" id="CP017921">
    <property type="protein sequence ID" value="APH38911.1"/>
    <property type="molecule type" value="Genomic_DNA"/>
</dbReference>